<dbReference type="NCBIfam" id="TIGR02532">
    <property type="entry name" value="IV_pilin_GFxxxE"/>
    <property type="match status" value="1"/>
</dbReference>
<dbReference type="NCBIfam" id="TIGR04294">
    <property type="entry name" value="pre_pil_HX9DG"/>
    <property type="match status" value="1"/>
</dbReference>
<dbReference type="Pfam" id="PF07596">
    <property type="entry name" value="SBP_bac_10"/>
    <property type="match status" value="1"/>
</dbReference>
<dbReference type="PANTHER" id="PTHR30093">
    <property type="entry name" value="GENERAL SECRETION PATHWAY PROTEIN G"/>
    <property type="match status" value="1"/>
</dbReference>
<comment type="caution">
    <text evidence="3">The sequence shown here is derived from an EMBL/GenBank/DDBJ whole genome shotgun (WGS) entry which is preliminary data.</text>
</comment>
<name>A0A5C5XK40_9PLAN</name>
<feature type="transmembrane region" description="Helical" evidence="1">
    <location>
        <begin position="12"/>
        <end position="34"/>
    </location>
</feature>
<dbReference type="InterPro" id="IPR045584">
    <property type="entry name" value="Pilin-like"/>
</dbReference>
<keyword evidence="1" id="KW-0472">Membrane</keyword>
<evidence type="ECO:0000313" key="4">
    <source>
        <dbReference type="Proteomes" id="UP000316095"/>
    </source>
</evidence>
<dbReference type="Gene3D" id="3.30.700.10">
    <property type="entry name" value="Glycoprotein, Type 4 Pilin"/>
    <property type="match status" value="1"/>
</dbReference>
<dbReference type="Proteomes" id="UP000316095">
    <property type="component" value="Unassembled WGS sequence"/>
</dbReference>
<proteinExistence type="predicted"/>
<dbReference type="InterPro" id="IPR027558">
    <property type="entry name" value="Pre_pil_HX9DG_C"/>
</dbReference>
<dbReference type="EMBL" id="SJPG01000001">
    <property type="protein sequence ID" value="TWT63577.1"/>
    <property type="molecule type" value="Genomic_DNA"/>
</dbReference>
<dbReference type="PROSITE" id="PS00409">
    <property type="entry name" value="PROKAR_NTER_METHYL"/>
    <property type="match status" value="1"/>
</dbReference>
<dbReference type="Pfam" id="PF07963">
    <property type="entry name" value="N_methyl"/>
    <property type="match status" value="1"/>
</dbReference>
<sequence length="337" mass="36268">MYVPSKGRRGFTLIELLVVIAIIAILVALLLPAVQQAREAARRSSCKNNLKQLGLAIHNYHDTFNTFPPGYVRQFSTGTTEAASFWGWQTYLFPQMEESALFDAMNVGNTQLPNALANATSLNQMGQPIGPLKCPSDSGPDINTRTQLNDTVPAAQSVATTNYVANNSSFGLDTITSPNTQQPVFFETGANANGCFWQNSKLQFRDMTDGTSNTIVLGERSWEMNNPSGTKRQCDAGVVFGANSGETRNLRAVFASGRVGINDSGSGITGGGLTAPDSDNCQYGYSSLHKGGAQFMLADGSIRFISENINNNPSTAHDNVVFENLLSRNDGNVIGEF</sequence>
<gene>
    <name evidence="3" type="ORF">Pan54_43310</name>
</gene>
<protein>
    <submittedName>
        <fullName evidence="3">Putative major pilin subunit</fullName>
    </submittedName>
</protein>
<dbReference type="OrthoDB" id="209833at2"/>
<keyword evidence="1" id="KW-0812">Transmembrane</keyword>
<dbReference type="AlphaFoldDB" id="A0A5C5XK40"/>
<feature type="domain" description="DUF1559" evidence="2">
    <location>
        <begin position="35"/>
        <end position="310"/>
    </location>
</feature>
<dbReference type="RefSeq" id="WP_146505304.1">
    <property type="nucleotide sequence ID" value="NZ_SJPG01000001.1"/>
</dbReference>
<dbReference type="InterPro" id="IPR012902">
    <property type="entry name" value="N_methyl_site"/>
</dbReference>
<organism evidence="3 4">
    <name type="scientific">Rubinisphaera italica</name>
    <dbReference type="NCBI Taxonomy" id="2527969"/>
    <lineage>
        <taxon>Bacteria</taxon>
        <taxon>Pseudomonadati</taxon>
        <taxon>Planctomycetota</taxon>
        <taxon>Planctomycetia</taxon>
        <taxon>Planctomycetales</taxon>
        <taxon>Planctomycetaceae</taxon>
        <taxon>Rubinisphaera</taxon>
    </lineage>
</organism>
<dbReference type="PANTHER" id="PTHR30093:SF2">
    <property type="entry name" value="TYPE II SECRETION SYSTEM PROTEIN H"/>
    <property type="match status" value="1"/>
</dbReference>
<accession>A0A5C5XK40</accession>
<evidence type="ECO:0000259" key="2">
    <source>
        <dbReference type="Pfam" id="PF07596"/>
    </source>
</evidence>
<dbReference type="InterPro" id="IPR011453">
    <property type="entry name" value="DUF1559"/>
</dbReference>
<dbReference type="SUPFAM" id="SSF54523">
    <property type="entry name" value="Pili subunits"/>
    <property type="match status" value="1"/>
</dbReference>
<evidence type="ECO:0000256" key="1">
    <source>
        <dbReference type="SAM" id="Phobius"/>
    </source>
</evidence>
<reference evidence="3 4" key="1">
    <citation type="submission" date="2019-02" db="EMBL/GenBank/DDBJ databases">
        <title>Deep-cultivation of Planctomycetes and their phenomic and genomic characterization uncovers novel biology.</title>
        <authorList>
            <person name="Wiegand S."/>
            <person name="Jogler M."/>
            <person name="Boedeker C."/>
            <person name="Pinto D."/>
            <person name="Vollmers J."/>
            <person name="Rivas-Marin E."/>
            <person name="Kohn T."/>
            <person name="Peeters S.H."/>
            <person name="Heuer A."/>
            <person name="Rast P."/>
            <person name="Oberbeckmann S."/>
            <person name="Bunk B."/>
            <person name="Jeske O."/>
            <person name="Meyerdierks A."/>
            <person name="Storesund J.E."/>
            <person name="Kallscheuer N."/>
            <person name="Luecker S."/>
            <person name="Lage O.M."/>
            <person name="Pohl T."/>
            <person name="Merkel B.J."/>
            <person name="Hornburger P."/>
            <person name="Mueller R.-W."/>
            <person name="Bruemmer F."/>
            <person name="Labrenz M."/>
            <person name="Spormann A.M."/>
            <person name="Op Den Camp H."/>
            <person name="Overmann J."/>
            <person name="Amann R."/>
            <person name="Jetten M.S.M."/>
            <person name="Mascher T."/>
            <person name="Medema M.H."/>
            <person name="Devos D.P."/>
            <person name="Kaster A.-K."/>
            <person name="Ovreas L."/>
            <person name="Rohde M."/>
            <person name="Galperin M.Y."/>
            <person name="Jogler C."/>
        </authorList>
    </citation>
    <scope>NUCLEOTIDE SEQUENCE [LARGE SCALE GENOMIC DNA]</scope>
    <source>
        <strain evidence="3 4">Pan54</strain>
    </source>
</reference>
<evidence type="ECO:0000313" key="3">
    <source>
        <dbReference type="EMBL" id="TWT63577.1"/>
    </source>
</evidence>
<keyword evidence="4" id="KW-1185">Reference proteome</keyword>
<keyword evidence="1" id="KW-1133">Transmembrane helix</keyword>